<dbReference type="InterPro" id="IPR006179">
    <property type="entry name" value="5_nucleotidase/apyrase"/>
</dbReference>
<dbReference type="SUPFAM" id="SSF55816">
    <property type="entry name" value="5'-nucleotidase (syn. UDP-sugar hydrolase), C-terminal domain"/>
    <property type="match status" value="1"/>
</dbReference>
<dbReference type="InterPro" id="IPR004843">
    <property type="entry name" value="Calcineurin-like_PHP"/>
</dbReference>
<dbReference type="GO" id="GO:0016787">
    <property type="term" value="F:hydrolase activity"/>
    <property type="evidence" value="ECO:0007669"/>
    <property type="project" value="UniProtKB-KW"/>
</dbReference>
<dbReference type="Proteomes" id="UP000178650">
    <property type="component" value="Unassembled WGS sequence"/>
</dbReference>
<reference evidence="3 4" key="1">
    <citation type="journal article" date="2016" name="Nat. Commun.">
        <title>Thousands of microbial genomes shed light on interconnected biogeochemical processes in an aquifer system.</title>
        <authorList>
            <person name="Anantharaman K."/>
            <person name="Brown C.T."/>
            <person name="Hug L.A."/>
            <person name="Sharon I."/>
            <person name="Castelle C.J."/>
            <person name="Probst A.J."/>
            <person name="Thomas B.C."/>
            <person name="Singh A."/>
            <person name="Wilkins M.J."/>
            <person name="Karaoz U."/>
            <person name="Brodie E.L."/>
            <person name="Williams K.H."/>
            <person name="Hubbard S.S."/>
            <person name="Banfield J.F."/>
        </authorList>
    </citation>
    <scope>NUCLEOTIDE SEQUENCE [LARGE SCALE GENOMIC DNA]</scope>
</reference>
<dbReference type="GO" id="GO:0030288">
    <property type="term" value="C:outer membrane-bounded periplasmic space"/>
    <property type="evidence" value="ECO:0007669"/>
    <property type="project" value="TreeGrafter"/>
</dbReference>
<accession>A0A1G2IY94</accession>
<evidence type="ECO:0000313" key="4">
    <source>
        <dbReference type="Proteomes" id="UP000178650"/>
    </source>
</evidence>
<dbReference type="InterPro" id="IPR029052">
    <property type="entry name" value="Metallo-depent_PP-like"/>
</dbReference>
<keyword evidence="1" id="KW-0547">Nucleotide-binding</keyword>
<dbReference type="PANTHER" id="PTHR11575">
    <property type="entry name" value="5'-NUCLEOTIDASE-RELATED"/>
    <property type="match status" value="1"/>
</dbReference>
<proteinExistence type="inferred from homology"/>
<dbReference type="SUPFAM" id="SSF56300">
    <property type="entry name" value="Metallo-dependent phosphatases"/>
    <property type="match status" value="1"/>
</dbReference>
<dbReference type="PRINTS" id="PR01607">
    <property type="entry name" value="APYRASEFAMLY"/>
</dbReference>
<evidence type="ECO:0000259" key="2">
    <source>
        <dbReference type="Pfam" id="PF00149"/>
    </source>
</evidence>
<comment type="caution">
    <text evidence="3">The sequence shown here is derived from an EMBL/GenBank/DDBJ whole genome shotgun (WGS) entry which is preliminary data.</text>
</comment>
<organism evidence="3 4">
    <name type="scientific">Candidatus Staskawiczbacteria bacterium RIFOXYB1_FULL_37_44</name>
    <dbReference type="NCBI Taxonomy" id="1802223"/>
    <lineage>
        <taxon>Bacteria</taxon>
        <taxon>Candidatus Staskawicziibacteriota</taxon>
    </lineage>
</organism>
<dbReference type="EMBL" id="MHPJ01000009">
    <property type="protein sequence ID" value="OGZ79098.1"/>
    <property type="molecule type" value="Genomic_DNA"/>
</dbReference>
<evidence type="ECO:0000313" key="3">
    <source>
        <dbReference type="EMBL" id="OGZ79098.1"/>
    </source>
</evidence>
<dbReference type="GO" id="GO:0000166">
    <property type="term" value="F:nucleotide binding"/>
    <property type="evidence" value="ECO:0007669"/>
    <property type="project" value="UniProtKB-KW"/>
</dbReference>
<dbReference type="Pfam" id="PF00149">
    <property type="entry name" value="Metallophos"/>
    <property type="match status" value="1"/>
</dbReference>
<comment type="similarity">
    <text evidence="1">Belongs to the 5'-nucleotidase family.</text>
</comment>
<dbReference type="InterPro" id="IPR036907">
    <property type="entry name" value="5'-Nucleotdase_C_sf"/>
</dbReference>
<dbReference type="PANTHER" id="PTHR11575:SF24">
    <property type="entry name" value="5'-NUCLEOTIDASE"/>
    <property type="match status" value="1"/>
</dbReference>
<feature type="domain" description="Calcineurin-like phosphoesterase" evidence="2">
    <location>
        <begin position="10"/>
        <end position="196"/>
    </location>
</feature>
<dbReference type="AlphaFoldDB" id="A0A1G2IY94"/>
<evidence type="ECO:0000256" key="1">
    <source>
        <dbReference type="RuleBase" id="RU362119"/>
    </source>
</evidence>
<dbReference type="GO" id="GO:0009166">
    <property type="term" value="P:nucleotide catabolic process"/>
    <property type="evidence" value="ECO:0007669"/>
    <property type="project" value="InterPro"/>
</dbReference>
<protein>
    <recommendedName>
        <fullName evidence="2">Calcineurin-like phosphoesterase domain-containing protein</fullName>
    </recommendedName>
</protein>
<name>A0A1G2IY94_9BACT</name>
<dbReference type="Gene3D" id="3.60.21.10">
    <property type="match status" value="1"/>
</dbReference>
<sequence length="407" mass="47178">MVTQQEGKQIKIYFTGDIHSNIPYSIDLVEKMFDFKKDKSSVLIDAGDFFQGSPFFNIFGGNPEKKIYKELYDISIPGNHGFKIAKSLRNKANIVNANIYMGDEPVFRQFQILKRQGMKIGFVGIISKEAFDAIEMKERKGLQFKDPILVFESLVPKLRSKVDAVILVSHSGVEYDKKISREIKGVDVIISSHCHSSFKKNDKLNTKMIKAPEMGMGFGEINIDNKFAIGLKIYKINNKSKLFNKKNLLFFNRYLKKYYQGMSPVVLLVDSNFSNKYDNRKALCKYISGRVGKYFNSDICVINYFCLRDVFKQGNVTKEDVYRIAPLETKLVKFATDIKEFNEIISGIRRETKSSLCMYKNINDGKHLQIITTEYLFNNYFRDCLKDKKYKQVIDLVEFISKYLFKK</sequence>
<gene>
    <name evidence="3" type="ORF">A2358_03890</name>
</gene>
<dbReference type="STRING" id="1802223.A2358_03890"/>
<keyword evidence="1" id="KW-0378">Hydrolase</keyword>